<protein>
    <submittedName>
        <fullName evidence="1">Uncharacterized protein</fullName>
    </submittedName>
</protein>
<dbReference type="AlphaFoldDB" id="A0A8T2RHV4"/>
<sequence>MSRLLHFKVDVSFSIEGLAVFRGKEEATQCFGVSEICFFYVHGTGIELLPPLQREEGHESIAQKNCCAGCYTIPHRKRMLNHCVWEMKLILNPDYLYVGDENGTTEDIRNDAFCTDLRFLNLILLRMALLARLCRGRPRNATSMDELTSFSFEAKWATTA</sequence>
<evidence type="ECO:0000313" key="2">
    <source>
        <dbReference type="Proteomes" id="UP000825935"/>
    </source>
</evidence>
<reference evidence="1 2" key="1">
    <citation type="submission" date="2021-08" db="EMBL/GenBank/DDBJ databases">
        <title>WGS assembly of Ceratopteris richardii.</title>
        <authorList>
            <person name="Marchant D.B."/>
            <person name="Chen G."/>
            <person name="Jenkins J."/>
            <person name="Shu S."/>
            <person name="Leebens-Mack J."/>
            <person name="Grimwood J."/>
            <person name="Schmutz J."/>
            <person name="Soltis P."/>
            <person name="Soltis D."/>
            <person name="Chen Z.-H."/>
        </authorList>
    </citation>
    <scope>NUCLEOTIDE SEQUENCE [LARGE SCALE GENOMIC DNA]</scope>
    <source>
        <strain evidence="1">Whitten #5841</strain>
        <tissue evidence="1">Leaf</tissue>
    </source>
</reference>
<keyword evidence="2" id="KW-1185">Reference proteome</keyword>
<organism evidence="1 2">
    <name type="scientific">Ceratopteris richardii</name>
    <name type="common">Triangle waterfern</name>
    <dbReference type="NCBI Taxonomy" id="49495"/>
    <lineage>
        <taxon>Eukaryota</taxon>
        <taxon>Viridiplantae</taxon>
        <taxon>Streptophyta</taxon>
        <taxon>Embryophyta</taxon>
        <taxon>Tracheophyta</taxon>
        <taxon>Polypodiopsida</taxon>
        <taxon>Polypodiidae</taxon>
        <taxon>Polypodiales</taxon>
        <taxon>Pteridineae</taxon>
        <taxon>Pteridaceae</taxon>
        <taxon>Parkerioideae</taxon>
        <taxon>Ceratopteris</taxon>
    </lineage>
</organism>
<dbReference type="EMBL" id="CM035432">
    <property type="protein sequence ID" value="KAH7295404.1"/>
    <property type="molecule type" value="Genomic_DNA"/>
</dbReference>
<evidence type="ECO:0000313" key="1">
    <source>
        <dbReference type="EMBL" id="KAH7295404.1"/>
    </source>
</evidence>
<accession>A0A8T2RHV4</accession>
<gene>
    <name evidence="1" type="ORF">KP509_27G045100</name>
</gene>
<name>A0A8T2RHV4_CERRI</name>
<dbReference type="Proteomes" id="UP000825935">
    <property type="component" value="Chromosome 27"/>
</dbReference>
<comment type="caution">
    <text evidence="1">The sequence shown here is derived from an EMBL/GenBank/DDBJ whole genome shotgun (WGS) entry which is preliminary data.</text>
</comment>
<proteinExistence type="predicted"/>